<comment type="similarity">
    <text evidence="1">Belongs to the NAD(P)-dependent epimerase/dehydratase family. SDR39U1 subfamily.</text>
</comment>
<dbReference type="Pfam" id="PF01370">
    <property type="entry name" value="Epimerase"/>
    <property type="match status" value="1"/>
</dbReference>
<keyword evidence="2" id="KW-0812">Transmembrane</keyword>
<dbReference type="Pfam" id="PF08338">
    <property type="entry name" value="DUF1731"/>
    <property type="match status" value="1"/>
</dbReference>
<evidence type="ECO:0000259" key="4">
    <source>
        <dbReference type="Pfam" id="PF08338"/>
    </source>
</evidence>
<evidence type="ECO:0000313" key="5">
    <source>
        <dbReference type="EMBL" id="SFU71832.1"/>
    </source>
</evidence>
<sequence>MNTHFLALQLMAVQGLLGAFDTLYHHELTEALPRRRSAQRELGIHAVRALIYSVLFIGLSAWTWHGWWALALLFLFGVEIVLTLWDFVVEDRTRLLPATERVTHTVLAMNGGAFVALLTMNCLDWWAMPTGLVWQTHGWLTVFLSLCGVGVGLSGVRDALASLALSRAAQAGPVEQALDFGPSGQRFLVTGATGFIGKRLVAALLRDGHEVTILTRQPRQAAWQFDGAVRCVQGMDQLHPATRIDIVINLAGARILGWRWTPARKAALRASRVGLTSKVVDWIARAEHKPRLMLSGSAIGYYGIQPQDDATPLAEDAPPRDIFMSRLCQEWEQAARAASAHGVRVACMRFGLVMGTEGALPMMLLPVKLGMGGPMGGGGQRMSWIHVDDVLRGMAHLARLGGEGADVAGAWNFTAPEQVTQREFMRIAAAVAVRPCFMPTPGWPVRLMLGEQADLLLEGQAVAPARLRESGFAFRYASTRAALQSLM</sequence>
<feature type="domain" description="NAD-dependent epimerase/dehydratase" evidence="3">
    <location>
        <begin position="188"/>
        <end position="400"/>
    </location>
</feature>
<protein>
    <recommendedName>
        <fullName evidence="7">TIGR01777 family protein</fullName>
    </recommendedName>
</protein>
<dbReference type="InterPro" id="IPR001509">
    <property type="entry name" value="Epimerase_deHydtase"/>
</dbReference>
<evidence type="ECO:0008006" key="7">
    <source>
        <dbReference type="Google" id="ProtNLM"/>
    </source>
</evidence>
<feature type="transmembrane region" description="Helical" evidence="2">
    <location>
        <begin position="68"/>
        <end position="85"/>
    </location>
</feature>
<keyword evidence="2" id="KW-1133">Transmembrane helix</keyword>
<name>A0A1I7IFZ1_9BURK</name>
<evidence type="ECO:0000259" key="3">
    <source>
        <dbReference type="Pfam" id="PF01370"/>
    </source>
</evidence>
<accession>A0A1I7IFZ1</accession>
<dbReference type="OrthoDB" id="9801773at2"/>
<organism evidence="5 6">
    <name type="scientific">Pseudoduganella namucuonensis</name>
    <dbReference type="NCBI Taxonomy" id="1035707"/>
    <lineage>
        <taxon>Bacteria</taxon>
        <taxon>Pseudomonadati</taxon>
        <taxon>Pseudomonadota</taxon>
        <taxon>Betaproteobacteria</taxon>
        <taxon>Burkholderiales</taxon>
        <taxon>Oxalobacteraceae</taxon>
        <taxon>Telluria group</taxon>
        <taxon>Pseudoduganella</taxon>
    </lineage>
</organism>
<feature type="domain" description="DUF1731" evidence="4">
    <location>
        <begin position="440"/>
        <end position="486"/>
    </location>
</feature>
<proteinExistence type="inferred from homology"/>
<reference evidence="6" key="1">
    <citation type="submission" date="2016-10" db="EMBL/GenBank/DDBJ databases">
        <authorList>
            <person name="Varghese N."/>
            <person name="Submissions S."/>
        </authorList>
    </citation>
    <scope>NUCLEOTIDE SEQUENCE [LARGE SCALE GENOMIC DNA]</scope>
    <source>
        <strain evidence="6">CGMCC 1.11014</strain>
    </source>
</reference>
<dbReference type="RefSeq" id="WP_093555493.1">
    <property type="nucleotide sequence ID" value="NZ_FPBO01000008.1"/>
</dbReference>
<evidence type="ECO:0000256" key="1">
    <source>
        <dbReference type="ARBA" id="ARBA00009353"/>
    </source>
</evidence>
<dbReference type="AlphaFoldDB" id="A0A1I7IFZ1"/>
<feature type="transmembrane region" description="Helical" evidence="2">
    <location>
        <begin position="45"/>
        <end position="62"/>
    </location>
</feature>
<dbReference type="PANTHER" id="PTHR11092:SF0">
    <property type="entry name" value="EPIMERASE FAMILY PROTEIN SDR39U1"/>
    <property type="match status" value="1"/>
</dbReference>
<evidence type="ECO:0000256" key="2">
    <source>
        <dbReference type="SAM" id="Phobius"/>
    </source>
</evidence>
<feature type="transmembrane region" description="Helical" evidence="2">
    <location>
        <begin position="139"/>
        <end position="160"/>
    </location>
</feature>
<dbReference type="InterPro" id="IPR036291">
    <property type="entry name" value="NAD(P)-bd_dom_sf"/>
</dbReference>
<keyword evidence="6" id="KW-1185">Reference proteome</keyword>
<dbReference type="STRING" id="1035707.SAMN05216552_100811"/>
<dbReference type="InterPro" id="IPR010099">
    <property type="entry name" value="SDR39U1"/>
</dbReference>
<gene>
    <name evidence="5" type="ORF">SAMN05216552_100811</name>
</gene>
<keyword evidence="2" id="KW-0472">Membrane</keyword>
<dbReference type="Proteomes" id="UP000199391">
    <property type="component" value="Unassembled WGS sequence"/>
</dbReference>
<dbReference type="PANTHER" id="PTHR11092">
    <property type="entry name" value="SUGAR NUCLEOTIDE EPIMERASE RELATED"/>
    <property type="match status" value="1"/>
</dbReference>
<dbReference type="SUPFAM" id="SSF51735">
    <property type="entry name" value="NAD(P)-binding Rossmann-fold domains"/>
    <property type="match status" value="1"/>
</dbReference>
<dbReference type="Gene3D" id="3.40.50.720">
    <property type="entry name" value="NAD(P)-binding Rossmann-like Domain"/>
    <property type="match status" value="1"/>
</dbReference>
<dbReference type="InterPro" id="IPR013549">
    <property type="entry name" value="DUF1731"/>
</dbReference>
<dbReference type="EMBL" id="FPBO01000008">
    <property type="protein sequence ID" value="SFU71832.1"/>
    <property type="molecule type" value="Genomic_DNA"/>
</dbReference>
<evidence type="ECO:0000313" key="6">
    <source>
        <dbReference type="Proteomes" id="UP000199391"/>
    </source>
</evidence>
<feature type="transmembrane region" description="Helical" evidence="2">
    <location>
        <begin position="106"/>
        <end position="127"/>
    </location>
</feature>
<dbReference type="NCBIfam" id="TIGR01777">
    <property type="entry name" value="yfcH"/>
    <property type="match status" value="1"/>
</dbReference>